<dbReference type="OrthoDB" id="908580at2759"/>
<reference evidence="8" key="1">
    <citation type="submission" date="2019-12" db="EMBL/GenBank/DDBJ databases">
        <authorList>
            <person name="Scholes J."/>
        </authorList>
    </citation>
    <scope>NUCLEOTIDE SEQUENCE</scope>
</reference>
<comment type="subcellular location">
    <subcellularLocation>
        <location evidence="1">Cytoplasm</location>
        <location evidence="1">Cytoskeleton</location>
    </subcellularLocation>
</comment>
<dbReference type="AlphaFoldDB" id="A0A9N7MHJ8"/>
<dbReference type="PANTHER" id="PTHR46372">
    <property type="entry name" value="PROTEIN WVD2-LIKE 3"/>
    <property type="match status" value="1"/>
</dbReference>
<feature type="region of interest" description="Disordered" evidence="6">
    <location>
        <begin position="152"/>
        <end position="171"/>
    </location>
</feature>
<dbReference type="InterPro" id="IPR044806">
    <property type="entry name" value="WVD2/WDL1-4"/>
</dbReference>
<feature type="compositionally biased region" description="Basic and acidic residues" evidence="6">
    <location>
        <begin position="353"/>
        <end position="379"/>
    </location>
</feature>
<feature type="compositionally biased region" description="Polar residues" evidence="6">
    <location>
        <begin position="333"/>
        <end position="352"/>
    </location>
</feature>
<dbReference type="Pfam" id="PF06886">
    <property type="entry name" value="TPX2"/>
    <property type="match status" value="1"/>
</dbReference>
<dbReference type="EMBL" id="CACSLK010000984">
    <property type="protein sequence ID" value="CAA0806655.1"/>
    <property type="molecule type" value="Genomic_DNA"/>
</dbReference>
<evidence type="ECO:0000256" key="2">
    <source>
        <dbReference type="ARBA" id="ARBA00005885"/>
    </source>
</evidence>
<dbReference type="PANTHER" id="PTHR46372:SF2">
    <property type="entry name" value="PROTEIN WVD2-LIKE 3"/>
    <property type="match status" value="1"/>
</dbReference>
<accession>A0A9N7MHJ8</accession>
<organism evidence="8 9">
    <name type="scientific">Striga hermonthica</name>
    <name type="common">Purple witchweed</name>
    <name type="synonym">Buchnera hermonthica</name>
    <dbReference type="NCBI Taxonomy" id="68872"/>
    <lineage>
        <taxon>Eukaryota</taxon>
        <taxon>Viridiplantae</taxon>
        <taxon>Streptophyta</taxon>
        <taxon>Embryophyta</taxon>
        <taxon>Tracheophyta</taxon>
        <taxon>Spermatophyta</taxon>
        <taxon>Magnoliopsida</taxon>
        <taxon>eudicotyledons</taxon>
        <taxon>Gunneridae</taxon>
        <taxon>Pentapetalae</taxon>
        <taxon>asterids</taxon>
        <taxon>lamiids</taxon>
        <taxon>Lamiales</taxon>
        <taxon>Orobanchaceae</taxon>
        <taxon>Buchnereae</taxon>
        <taxon>Striga</taxon>
    </lineage>
</organism>
<comment type="similarity">
    <text evidence="2">Belongs to the TPX2 family.</text>
</comment>
<evidence type="ECO:0000313" key="8">
    <source>
        <dbReference type="EMBL" id="CAA0806655.1"/>
    </source>
</evidence>
<dbReference type="GO" id="GO:0005874">
    <property type="term" value="C:microtubule"/>
    <property type="evidence" value="ECO:0007669"/>
    <property type="project" value="UniProtKB-KW"/>
</dbReference>
<feature type="compositionally biased region" description="Basic residues" evidence="6">
    <location>
        <begin position="298"/>
        <end position="309"/>
    </location>
</feature>
<dbReference type="Proteomes" id="UP001153555">
    <property type="component" value="Unassembled WGS sequence"/>
</dbReference>
<protein>
    <submittedName>
        <fullName evidence="8">TPX2 (Targeting protein for Xklp2) protein family</fullName>
    </submittedName>
</protein>
<dbReference type="InterPro" id="IPR027329">
    <property type="entry name" value="TPX2_C"/>
</dbReference>
<keyword evidence="5" id="KW-0206">Cytoskeleton</keyword>
<evidence type="ECO:0000256" key="1">
    <source>
        <dbReference type="ARBA" id="ARBA00004245"/>
    </source>
</evidence>
<feature type="region of interest" description="Disordered" evidence="6">
    <location>
        <begin position="281"/>
        <end position="385"/>
    </location>
</feature>
<gene>
    <name evidence="8" type="ORF">SHERM_09540</name>
</gene>
<evidence type="ECO:0000313" key="9">
    <source>
        <dbReference type="Proteomes" id="UP001153555"/>
    </source>
</evidence>
<evidence type="ECO:0000256" key="6">
    <source>
        <dbReference type="SAM" id="MobiDB-lite"/>
    </source>
</evidence>
<keyword evidence="4" id="KW-0493">Microtubule</keyword>
<evidence type="ECO:0000256" key="3">
    <source>
        <dbReference type="ARBA" id="ARBA00022490"/>
    </source>
</evidence>
<feature type="domain" description="TPX2 C-terminal" evidence="7">
    <location>
        <begin position="218"/>
        <end position="287"/>
    </location>
</feature>
<evidence type="ECO:0000256" key="5">
    <source>
        <dbReference type="ARBA" id="ARBA00023212"/>
    </source>
</evidence>
<keyword evidence="9" id="KW-1185">Reference proteome</keyword>
<evidence type="ECO:0000259" key="7">
    <source>
        <dbReference type="Pfam" id="PF06886"/>
    </source>
</evidence>
<name>A0A9N7MHJ8_STRHE</name>
<sequence length="385" mass="42629">MGLEGAETHIDKEPVGIIVYSDGHDSTYLNATQRNLREPCEFKNRDPHPEHPLNENSDIKHYERKECDVESTDEVTKLCQVEAHEKDVLSFNHGELNLSGESVKNENKVIVGDDKTIDCVEKSAKTAVGNCRNKFTVPQPFAMATEKRASIGPRLCGTEGDNTETGDKLPKKFSPVLQRKPLQPTNKKHPDGDTCSVASLNGASICKIKPAIVASAPVFKSTERAERRKEFFSKLEEKHQALEAEKTKCEARTKEEAEAAIKQLRKSLMFKACPMPSFYHEGPPPKVELKKLPPTRAKSPKLGRRKTSRVAKVSGEANNMARESFSIFRDSPSVASTNGKPKSNARNGNASSKTRELPTKQGPKMDKAFKTNPIEEKHAAVNVNS</sequence>
<proteinExistence type="inferred from homology"/>
<dbReference type="GO" id="GO:0008017">
    <property type="term" value="F:microtubule binding"/>
    <property type="evidence" value="ECO:0007669"/>
    <property type="project" value="InterPro"/>
</dbReference>
<comment type="caution">
    <text evidence="8">The sequence shown here is derived from an EMBL/GenBank/DDBJ whole genome shotgun (WGS) entry which is preliminary data.</text>
</comment>
<keyword evidence="3" id="KW-0963">Cytoplasm</keyword>
<evidence type="ECO:0000256" key="4">
    <source>
        <dbReference type="ARBA" id="ARBA00022701"/>
    </source>
</evidence>
<dbReference type="GO" id="GO:0000226">
    <property type="term" value="P:microtubule cytoskeleton organization"/>
    <property type="evidence" value="ECO:0007669"/>
    <property type="project" value="InterPro"/>
</dbReference>